<dbReference type="Pfam" id="PF00172">
    <property type="entry name" value="Zn_clus"/>
    <property type="match status" value="1"/>
</dbReference>
<evidence type="ECO:0000256" key="2">
    <source>
        <dbReference type="ARBA" id="ARBA00023242"/>
    </source>
</evidence>
<dbReference type="GO" id="GO:0008270">
    <property type="term" value="F:zinc ion binding"/>
    <property type="evidence" value="ECO:0007669"/>
    <property type="project" value="InterPro"/>
</dbReference>
<dbReference type="CDD" id="cd12148">
    <property type="entry name" value="fungal_TF_MHR"/>
    <property type="match status" value="1"/>
</dbReference>
<keyword evidence="6" id="KW-1185">Reference proteome</keyword>
<feature type="region of interest" description="Disordered" evidence="3">
    <location>
        <begin position="1"/>
        <end position="39"/>
    </location>
</feature>
<dbReference type="Proteomes" id="UP000775872">
    <property type="component" value="Unassembled WGS sequence"/>
</dbReference>
<dbReference type="PANTHER" id="PTHR47425:SF2">
    <property type="entry name" value="FARB-RELATED"/>
    <property type="match status" value="1"/>
</dbReference>
<evidence type="ECO:0000313" key="6">
    <source>
        <dbReference type="Proteomes" id="UP000775872"/>
    </source>
</evidence>
<evidence type="ECO:0000256" key="3">
    <source>
        <dbReference type="SAM" id="MobiDB-lite"/>
    </source>
</evidence>
<feature type="compositionally biased region" description="Low complexity" evidence="3">
    <location>
        <begin position="532"/>
        <end position="552"/>
    </location>
</feature>
<dbReference type="SMART" id="SM00066">
    <property type="entry name" value="GAL4"/>
    <property type="match status" value="1"/>
</dbReference>
<dbReference type="GO" id="GO:0000981">
    <property type="term" value="F:DNA-binding transcription factor activity, RNA polymerase II-specific"/>
    <property type="evidence" value="ECO:0007669"/>
    <property type="project" value="InterPro"/>
</dbReference>
<accession>A0A9P0ERG7</accession>
<dbReference type="InterPro" id="IPR036864">
    <property type="entry name" value="Zn2-C6_fun-type_DNA-bd_sf"/>
</dbReference>
<dbReference type="PANTHER" id="PTHR47425">
    <property type="entry name" value="FARB-RELATED"/>
    <property type="match status" value="1"/>
</dbReference>
<organism evidence="5 6">
    <name type="scientific">Clonostachys solani</name>
    <dbReference type="NCBI Taxonomy" id="160281"/>
    <lineage>
        <taxon>Eukaryota</taxon>
        <taxon>Fungi</taxon>
        <taxon>Dikarya</taxon>
        <taxon>Ascomycota</taxon>
        <taxon>Pezizomycotina</taxon>
        <taxon>Sordariomycetes</taxon>
        <taxon>Hypocreomycetidae</taxon>
        <taxon>Hypocreales</taxon>
        <taxon>Bionectriaceae</taxon>
        <taxon>Clonostachys</taxon>
    </lineage>
</organism>
<evidence type="ECO:0000313" key="5">
    <source>
        <dbReference type="EMBL" id="CAH0056768.1"/>
    </source>
</evidence>
<dbReference type="Pfam" id="PF04082">
    <property type="entry name" value="Fungal_trans"/>
    <property type="match status" value="1"/>
</dbReference>
<dbReference type="PROSITE" id="PS00463">
    <property type="entry name" value="ZN2_CY6_FUNGAL_1"/>
    <property type="match status" value="1"/>
</dbReference>
<name>A0A9P0ERG7_9HYPO</name>
<dbReference type="EMBL" id="CABFOC020000063">
    <property type="protein sequence ID" value="CAH0056768.1"/>
    <property type="molecule type" value="Genomic_DNA"/>
</dbReference>
<reference evidence="5 6" key="2">
    <citation type="submission" date="2021-10" db="EMBL/GenBank/DDBJ databases">
        <authorList>
            <person name="Piombo E."/>
        </authorList>
    </citation>
    <scope>NUCLEOTIDE SEQUENCE [LARGE SCALE GENOMIC DNA]</scope>
</reference>
<dbReference type="AlphaFoldDB" id="A0A9P0ERG7"/>
<dbReference type="CDD" id="cd00067">
    <property type="entry name" value="GAL4"/>
    <property type="match status" value="1"/>
</dbReference>
<feature type="region of interest" description="Disordered" evidence="3">
    <location>
        <begin position="78"/>
        <end position="109"/>
    </location>
</feature>
<comment type="caution">
    <text evidence="5">The sequence shown here is derived from an EMBL/GenBank/DDBJ whole genome shotgun (WGS) entry which is preliminary data.</text>
</comment>
<dbReference type="GO" id="GO:0006351">
    <property type="term" value="P:DNA-templated transcription"/>
    <property type="evidence" value="ECO:0007669"/>
    <property type="project" value="InterPro"/>
</dbReference>
<dbReference type="InterPro" id="IPR007219">
    <property type="entry name" value="XnlR_reg_dom"/>
</dbReference>
<dbReference type="OrthoDB" id="5121955at2759"/>
<dbReference type="GO" id="GO:0003677">
    <property type="term" value="F:DNA binding"/>
    <property type="evidence" value="ECO:0007669"/>
    <property type="project" value="InterPro"/>
</dbReference>
<proteinExistence type="predicted"/>
<feature type="domain" description="Zn(2)-C6 fungal-type" evidence="4">
    <location>
        <begin position="42"/>
        <end position="74"/>
    </location>
</feature>
<dbReference type="PROSITE" id="PS50048">
    <property type="entry name" value="ZN2_CY6_FUNGAL_2"/>
    <property type="match status" value="1"/>
</dbReference>
<keyword evidence="2" id="KW-0539">Nucleus</keyword>
<feature type="compositionally biased region" description="Low complexity" evidence="3">
    <location>
        <begin position="1"/>
        <end position="24"/>
    </location>
</feature>
<dbReference type="SUPFAM" id="SSF57701">
    <property type="entry name" value="Zn2/Cys6 DNA-binding domain"/>
    <property type="match status" value="1"/>
</dbReference>
<dbReference type="InterPro" id="IPR052761">
    <property type="entry name" value="Fungal_Detox/Toxin_TFs"/>
</dbReference>
<feature type="compositionally biased region" description="Polar residues" evidence="3">
    <location>
        <begin position="831"/>
        <end position="848"/>
    </location>
</feature>
<dbReference type="InterPro" id="IPR001138">
    <property type="entry name" value="Zn2Cys6_DnaBD"/>
</dbReference>
<sequence length="948" mass="104788">MTSTAVSTVTAAAAPSAPAAAPSTDNPKPRSQTKTRKRASKACLSCRARKVRCDVSQRGRPCMNCYLDSETCVVTGRASRYRRPRESGEDVEASYPPYPPSVNADSRSAEDVVKSRQDEATDYPMASAIDQQSVPHHSNVELNSGNHNHVCSNPGANENLSLPATNLKVPAQTSQMPDLQARNNGGGILSNANFSSTSHCFGDDSQGMNSDIVYSYYPFISASNIANIPPQDVNFLELQGCLRVPIRPLLDEFLQQYFLHVHPMLPLVNEGDFWDLYSQNPRSTSPDDRLSLLLLQTILFASCNFVSKTTLKALGFPNIRAARAGLYRRGKLLYDLEAESSPLASAQAALLLSLWAPPSTKKPNTSWLSLAIQHAKSAEAHHYASMPVFSAETHPLQHRKQNILKRVWWCCIIRDRTLGLLMRRPIQITREHFDFEASPVLGFPDLTGEFGRSQVYGPDTKRWLAEILVQLVELYVVLTDIIVLVFPLDDTPGWGRDMAPEDVDRIRECKMALRRWYKDATLRFPMSGRGGQTQQQRQQQQVDSSMPSSSSSSRRHGSVILYTNLMYMYYHSTRVVLCHHEVLHLAIIQAMPRKEGSNNNITRDLSIIYENRHELQDAASGVTECLKELVQLKLARWLPISAVACTALPLVLNILDVKLSSRQQQQEETGGGNLDRNAAAALKQHRLNILIEAMRTYQPQYDGVDWVSEIVRHIVNLAQIDGSAGEDGAGSQQQTGITDWTDILASNPSSYLRLALALDLSLSKGRLPEDGDFPVSLRGLFTGGFNPLKGLVEANRANGNVHAAAAAGGNMGSGDVHFQQQQRMLSQDTDSQQSMCSPTDSHMTNSDDAANEALRDQVSSRIRSDAVVNTDMPPSEGIWGLGRDLNEVLPMDNSPSSGSHEGLYIDGPLPDISAEWLENLWDEMGDMEDKTDRDTARLLLEALKEGEA</sequence>
<keyword evidence="1" id="KW-0479">Metal-binding</keyword>
<gene>
    <name evidence="5" type="ORF">CSOL1703_00006715</name>
</gene>
<evidence type="ECO:0000256" key="1">
    <source>
        <dbReference type="ARBA" id="ARBA00022723"/>
    </source>
</evidence>
<feature type="region of interest" description="Disordered" evidence="3">
    <location>
        <begin position="524"/>
        <end position="555"/>
    </location>
</feature>
<dbReference type="Gene3D" id="4.10.240.10">
    <property type="entry name" value="Zn(2)-C6 fungal-type DNA-binding domain"/>
    <property type="match status" value="1"/>
</dbReference>
<evidence type="ECO:0000259" key="4">
    <source>
        <dbReference type="PROSITE" id="PS50048"/>
    </source>
</evidence>
<reference evidence="6" key="1">
    <citation type="submission" date="2019-06" db="EMBL/GenBank/DDBJ databases">
        <authorList>
            <person name="Broberg M."/>
        </authorList>
    </citation>
    <scope>NUCLEOTIDE SEQUENCE [LARGE SCALE GENOMIC DNA]</scope>
</reference>
<protein>
    <recommendedName>
        <fullName evidence="4">Zn(2)-C6 fungal-type domain-containing protein</fullName>
    </recommendedName>
</protein>
<feature type="region of interest" description="Disordered" evidence="3">
    <location>
        <begin position="831"/>
        <end position="850"/>
    </location>
</feature>